<protein>
    <submittedName>
        <fullName evidence="1">Uncharacterized protein</fullName>
    </submittedName>
</protein>
<sequence>MIKESDFIKNNDESDSNYTCYNLTTSIRIFNHLIADENLEEVYIYVSGNGELTAIINYIIHYIDWFSSCENVLKSYYENKLNIKYLQKSLPSNINLECCQSCRHGNFCPYGDSDNEIFCFKDIVINSKHDVCEYFSNNSTFINERSRKLLDFCTEYKLILHDKYYTYNDW</sequence>
<dbReference type="OrthoDB" id="2087097at2"/>
<comment type="caution">
    <text evidence="1">The sequence shown here is derived from an EMBL/GenBank/DDBJ whole genome shotgun (WGS) entry which is preliminary data.</text>
</comment>
<keyword evidence="2" id="KW-1185">Reference proteome</keyword>
<proteinExistence type="predicted"/>
<evidence type="ECO:0000313" key="1">
    <source>
        <dbReference type="EMBL" id="OOM74499.1"/>
    </source>
</evidence>
<evidence type="ECO:0000313" key="2">
    <source>
        <dbReference type="Proteomes" id="UP000190890"/>
    </source>
</evidence>
<reference evidence="1 2" key="1">
    <citation type="submission" date="2016-05" db="EMBL/GenBank/DDBJ databases">
        <title>Microbial solvent formation.</title>
        <authorList>
            <person name="Poehlein A."/>
            <person name="Montoya Solano J.D."/>
            <person name="Flitsch S."/>
            <person name="Krabben P."/>
            <person name="Duerre P."/>
            <person name="Daniel R."/>
        </authorList>
    </citation>
    <scope>NUCLEOTIDE SEQUENCE [LARGE SCALE GENOMIC DNA]</scope>
    <source>
        <strain evidence="1 2">DSM 2619</strain>
    </source>
</reference>
<accession>A0A1S8TA42</accession>
<dbReference type="RefSeq" id="WP_077848837.1">
    <property type="nucleotide sequence ID" value="NZ_LZZM01000198.1"/>
</dbReference>
<gene>
    <name evidence="1" type="ORF">CLPUN_38470</name>
</gene>
<name>A0A1S8TA42_9CLOT</name>
<dbReference type="Proteomes" id="UP000190890">
    <property type="component" value="Unassembled WGS sequence"/>
</dbReference>
<dbReference type="AlphaFoldDB" id="A0A1S8TA42"/>
<organism evidence="1 2">
    <name type="scientific">Clostridium puniceum</name>
    <dbReference type="NCBI Taxonomy" id="29367"/>
    <lineage>
        <taxon>Bacteria</taxon>
        <taxon>Bacillati</taxon>
        <taxon>Bacillota</taxon>
        <taxon>Clostridia</taxon>
        <taxon>Eubacteriales</taxon>
        <taxon>Clostridiaceae</taxon>
        <taxon>Clostridium</taxon>
    </lineage>
</organism>
<dbReference type="EMBL" id="LZZM01000198">
    <property type="protein sequence ID" value="OOM74499.1"/>
    <property type="molecule type" value="Genomic_DNA"/>
</dbReference>
<dbReference type="STRING" id="29367.CLPUN_38470"/>